<proteinExistence type="predicted"/>
<evidence type="ECO:0000313" key="2">
    <source>
        <dbReference type="EMBL" id="VFU27000.1"/>
    </source>
</evidence>
<accession>A0A6N2KF42</accession>
<gene>
    <name evidence="2" type="ORF">SVIM_LOCUS77830</name>
</gene>
<protein>
    <submittedName>
        <fullName evidence="2">Uncharacterized protein</fullName>
    </submittedName>
</protein>
<keyword evidence="1" id="KW-0732">Signal</keyword>
<dbReference type="AlphaFoldDB" id="A0A6N2KF42"/>
<sequence length="75" mass="8168">MAERIPLLGALLGILVLAISAFADQAKPRTCAHLKLQGLQAWQWINLLSEDKQLSRQVGSEPIATFLTGLEALDL</sequence>
<reference evidence="2" key="1">
    <citation type="submission" date="2019-03" db="EMBL/GenBank/DDBJ databases">
        <authorList>
            <person name="Mank J."/>
            <person name="Almeida P."/>
        </authorList>
    </citation>
    <scope>NUCLEOTIDE SEQUENCE</scope>
    <source>
        <strain evidence="2">78183</strain>
    </source>
</reference>
<feature type="signal peptide" evidence="1">
    <location>
        <begin position="1"/>
        <end position="23"/>
    </location>
</feature>
<feature type="chain" id="PRO_5027106081" evidence="1">
    <location>
        <begin position="24"/>
        <end position="75"/>
    </location>
</feature>
<organism evidence="2">
    <name type="scientific">Salix viminalis</name>
    <name type="common">Common osier</name>
    <name type="synonym">Basket willow</name>
    <dbReference type="NCBI Taxonomy" id="40686"/>
    <lineage>
        <taxon>Eukaryota</taxon>
        <taxon>Viridiplantae</taxon>
        <taxon>Streptophyta</taxon>
        <taxon>Embryophyta</taxon>
        <taxon>Tracheophyta</taxon>
        <taxon>Spermatophyta</taxon>
        <taxon>Magnoliopsida</taxon>
        <taxon>eudicotyledons</taxon>
        <taxon>Gunneridae</taxon>
        <taxon>Pentapetalae</taxon>
        <taxon>rosids</taxon>
        <taxon>fabids</taxon>
        <taxon>Malpighiales</taxon>
        <taxon>Salicaceae</taxon>
        <taxon>Saliceae</taxon>
        <taxon>Salix</taxon>
    </lineage>
</organism>
<dbReference type="EMBL" id="CAADRP010000335">
    <property type="protein sequence ID" value="VFU27000.1"/>
    <property type="molecule type" value="Genomic_DNA"/>
</dbReference>
<evidence type="ECO:0000256" key="1">
    <source>
        <dbReference type="SAM" id="SignalP"/>
    </source>
</evidence>
<name>A0A6N2KF42_SALVM</name>